<evidence type="ECO:0000256" key="6">
    <source>
        <dbReference type="SAM" id="Phobius"/>
    </source>
</evidence>
<dbReference type="GO" id="GO:0016020">
    <property type="term" value="C:membrane"/>
    <property type="evidence" value="ECO:0007669"/>
    <property type="project" value="UniProtKB-SubCell"/>
</dbReference>
<dbReference type="RefSeq" id="XP_018146252.1">
    <property type="nucleotide sequence ID" value="XM_018291021.1"/>
</dbReference>
<evidence type="ECO:0000256" key="5">
    <source>
        <dbReference type="SAM" id="MobiDB-lite"/>
    </source>
</evidence>
<feature type="transmembrane region" description="Helical" evidence="6">
    <location>
        <begin position="120"/>
        <end position="142"/>
    </location>
</feature>
<evidence type="ECO:0000256" key="2">
    <source>
        <dbReference type="ARBA" id="ARBA00022692"/>
    </source>
</evidence>
<dbReference type="GO" id="GO:0071944">
    <property type="term" value="C:cell periphery"/>
    <property type="evidence" value="ECO:0007669"/>
    <property type="project" value="UniProtKB-ARBA"/>
</dbReference>
<reference evidence="7 8" key="1">
    <citation type="journal article" date="2016" name="PLoS Pathog.">
        <title>Biosynthesis of antibiotic leucinostatins in bio-control fungus Purpureocillium lilacinum and their inhibition on phytophthora revealed by genome mining.</title>
        <authorList>
            <person name="Wang G."/>
            <person name="Liu Z."/>
            <person name="Lin R."/>
            <person name="Li E."/>
            <person name="Mao Z."/>
            <person name="Ling J."/>
            <person name="Yang Y."/>
            <person name="Yin W.B."/>
            <person name="Xie B."/>
        </authorList>
    </citation>
    <scope>NUCLEOTIDE SEQUENCE [LARGE SCALE GENOMIC DNA]</scope>
    <source>
        <strain evidence="7">170</strain>
    </source>
</reference>
<dbReference type="InterPro" id="IPR051694">
    <property type="entry name" value="Immunoregulatory_rcpt-like"/>
</dbReference>
<dbReference type="EMBL" id="LSBJ02000002">
    <property type="protein sequence ID" value="OAQ69715.1"/>
    <property type="molecule type" value="Genomic_DNA"/>
</dbReference>
<gene>
    <name evidence="7" type="ORF">VFPPC_13244</name>
</gene>
<feature type="compositionally biased region" description="Low complexity" evidence="5">
    <location>
        <begin position="93"/>
        <end position="110"/>
    </location>
</feature>
<dbReference type="OrthoDB" id="5215637at2759"/>
<evidence type="ECO:0000313" key="8">
    <source>
        <dbReference type="Proteomes" id="UP000078397"/>
    </source>
</evidence>
<keyword evidence="4 6" id="KW-0472">Membrane</keyword>
<feature type="region of interest" description="Disordered" evidence="5">
    <location>
        <begin position="149"/>
        <end position="192"/>
    </location>
</feature>
<comment type="caution">
    <text evidence="7">The sequence shown here is derived from an EMBL/GenBank/DDBJ whole genome shotgun (WGS) entry which is preliminary data.</text>
</comment>
<keyword evidence="2 6" id="KW-0812">Transmembrane</keyword>
<evidence type="ECO:0000313" key="7">
    <source>
        <dbReference type="EMBL" id="OAQ69715.1"/>
    </source>
</evidence>
<feature type="region of interest" description="Disordered" evidence="5">
    <location>
        <begin position="92"/>
        <end position="118"/>
    </location>
</feature>
<dbReference type="PANTHER" id="PTHR15549">
    <property type="entry name" value="PAIRED IMMUNOGLOBULIN-LIKE TYPE 2 RECEPTOR"/>
    <property type="match status" value="1"/>
</dbReference>
<dbReference type="AlphaFoldDB" id="A0A179FVN4"/>
<keyword evidence="3 6" id="KW-1133">Transmembrane helix</keyword>
<protein>
    <submittedName>
        <fullName evidence="7">Transmembrane alpha-helix domain-containing protein</fullName>
    </submittedName>
</protein>
<dbReference type="GeneID" id="28855015"/>
<sequence length="192" mass="20374">MNLLPLTIHEVTRVLTKYPEDEEKKRFPRVTACNDGSFCCEKDGTGCCTAKKGTFLDKNGNIAKGPATTTLSWGPERTSAGYQTVTSAQTTISTATNTPTQSPSATPSPDSNDDNNAAKIGAGVGVPVGVLAIGGVAAFFFFRRRKQAKNSNSVPELGTEGEQKKVVYTGPPVQPQELDGSENQVHRSELPA</sequence>
<dbReference type="STRING" id="1380566.A0A179FVN4"/>
<organism evidence="7 8">
    <name type="scientific">Pochonia chlamydosporia 170</name>
    <dbReference type="NCBI Taxonomy" id="1380566"/>
    <lineage>
        <taxon>Eukaryota</taxon>
        <taxon>Fungi</taxon>
        <taxon>Dikarya</taxon>
        <taxon>Ascomycota</taxon>
        <taxon>Pezizomycotina</taxon>
        <taxon>Sordariomycetes</taxon>
        <taxon>Hypocreomycetidae</taxon>
        <taxon>Hypocreales</taxon>
        <taxon>Clavicipitaceae</taxon>
        <taxon>Pochonia</taxon>
    </lineage>
</organism>
<proteinExistence type="predicted"/>
<evidence type="ECO:0000256" key="4">
    <source>
        <dbReference type="ARBA" id="ARBA00023136"/>
    </source>
</evidence>
<comment type="subcellular location">
    <subcellularLocation>
        <location evidence="1">Membrane</location>
        <topology evidence="1">Single-pass membrane protein</topology>
    </subcellularLocation>
</comment>
<dbReference type="Proteomes" id="UP000078397">
    <property type="component" value="Unassembled WGS sequence"/>
</dbReference>
<evidence type="ECO:0000256" key="3">
    <source>
        <dbReference type="ARBA" id="ARBA00022989"/>
    </source>
</evidence>
<dbReference type="PANTHER" id="PTHR15549:SF26">
    <property type="entry name" value="AXIAL BUDDING PATTERN PROTEIN 2-RELATED"/>
    <property type="match status" value="1"/>
</dbReference>
<keyword evidence="8" id="KW-1185">Reference proteome</keyword>
<dbReference type="KEGG" id="pchm:VFPPC_13244"/>
<evidence type="ECO:0000256" key="1">
    <source>
        <dbReference type="ARBA" id="ARBA00004167"/>
    </source>
</evidence>
<name>A0A179FVN4_METCM</name>
<accession>A0A179FVN4</accession>